<protein>
    <submittedName>
        <fullName evidence="2">Uncharacterized protein</fullName>
    </submittedName>
</protein>
<proteinExistence type="predicted"/>
<keyword evidence="3" id="KW-1185">Reference proteome</keyword>
<evidence type="ECO:0000256" key="1">
    <source>
        <dbReference type="SAM" id="MobiDB-lite"/>
    </source>
</evidence>
<feature type="compositionally biased region" description="Polar residues" evidence="1">
    <location>
        <begin position="1"/>
        <end position="12"/>
    </location>
</feature>
<sequence>MDYATHATQSGEPRNDAICEPTIHPFSPPNACISSNPGGRGPLIYAGSDSYDCISLMRSTIALLPSHPGLSNTAKVRLAHSSSSFSSPPSPSSRSPSNLSSASSDSGDVASAVLESP</sequence>
<reference evidence="2 3" key="1">
    <citation type="submission" date="2014-04" db="EMBL/GenBank/DDBJ databases">
        <authorList>
            <consortium name="DOE Joint Genome Institute"/>
            <person name="Kuo A."/>
            <person name="Kohler A."/>
            <person name="Nagy L.G."/>
            <person name="Floudas D."/>
            <person name="Copeland A."/>
            <person name="Barry K.W."/>
            <person name="Cichocki N."/>
            <person name="Veneault-Fourrey C."/>
            <person name="LaButti K."/>
            <person name="Lindquist E.A."/>
            <person name="Lipzen A."/>
            <person name="Lundell T."/>
            <person name="Morin E."/>
            <person name="Murat C."/>
            <person name="Sun H."/>
            <person name="Tunlid A."/>
            <person name="Henrissat B."/>
            <person name="Grigoriev I.V."/>
            <person name="Hibbett D.S."/>
            <person name="Martin F."/>
            <person name="Nordberg H.P."/>
            <person name="Cantor M.N."/>
            <person name="Hua S.X."/>
        </authorList>
    </citation>
    <scope>NUCLEOTIDE SEQUENCE [LARGE SCALE GENOMIC DNA]</scope>
    <source>
        <strain evidence="2 3">LaAM-08-1</strain>
    </source>
</reference>
<accession>A0A0C9XD80</accession>
<dbReference type="EMBL" id="KN838536">
    <property type="protein sequence ID" value="KIK10235.1"/>
    <property type="molecule type" value="Genomic_DNA"/>
</dbReference>
<name>A0A0C9XD80_9AGAR</name>
<evidence type="ECO:0000313" key="2">
    <source>
        <dbReference type="EMBL" id="KIK10235.1"/>
    </source>
</evidence>
<feature type="compositionally biased region" description="Low complexity" evidence="1">
    <location>
        <begin position="81"/>
        <end position="106"/>
    </location>
</feature>
<gene>
    <name evidence="2" type="ORF">K443DRAFT_670860</name>
</gene>
<reference evidence="3" key="2">
    <citation type="submission" date="2015-01" db="EMBL/GenBank/DDBJ databases">
        <title>Evolutionary Origins and Diversification of the Mycorrhizal Mutualists.</title>
        <authorList>
            <consortium name="DOE Joint Genome Institute"/>
            <consortium name="Mycorrhizal Genomics Consortium"/>
            <person name="Kohler A."/>
            <person name="Kuo A."/>
            <person name="Nagy L.G."/>
            <person name="Floudas D."/>
            <person name="Copeland A."/>
            <person name="Barry K.W."/>
            <person name="Cichocki N."/>
            <person name="Veneault-Fourrey C."/>
            <person name="LaButti K."/>
            <person name="Lindquist E.A."/>
            <person name="Lipzen A."/>
            <person name="Lundell T."/>
            <person name="Morin E."/>
            <person name="Murat C."/>
            <person name="Riley R."/>
            <person name="Ohm R."/>
            <person name="Sun H."/>
            <person name="Tunlid A."/>
            <person name="Henrissat B."/>
            <person name="Grigoriev I.V."/>
            <person name="Hibbett D.S."/>
            <person name="Martin F."/>
        </authorList>
    </citation>
    <scope>NUCLEOTIDE SEQUENCE [LARGE SCALE GENOMIC DNA]</scope>
    <source>
        <strain evidence="3">LaAM-08-1</strain>
    </source>
</reference>
<feature type="region of interest" description="Disordered" evidence="1">
    <location>
        <begin position="1"/>
        <end position="22"/>
    </location>
</feature>
<feature type="region of interest" description="Disordered" evidence="1">
    <location>
        <begin position="78"/>
        <end position="117"/>
    </location>
</feature>
<dbReference type="Proteomes" id="UP000054477">
    <property type="component" value="Unassembled WGS sequence"/>
</dbReference>
<dbReference type="AlphaFoldDB" id="A0A0C9XD80"/>
<dbReference type="HOGENOM" id="CLU_2085189_0_0_1"/>
<organism evidence="2 3">
    <name type="scientific">Laccaria amethystina LaAM-08-1</name>
    <dbReference type="NCBI Taxonomy" id="1095629"/>
    <lineage>
        <taxon>Eukaryota</taxon>
        <taxon>Fungi</taxon>
        <taxon>Dikarya</taxon>
        <taxon>Basidiomycota</taxon>
        <taxon>Agaricomycotina</taxon>
        <taxon>Agaricomycetes</taxon>
        <taxon>Agaricomycetidae</taxon>
        <taxon>Agaricales</taxon>
        <taxon>Agaricineae</taxon>
        <taxon>Hydnangiaceae</taxon>
        <taxon>Laccaria</taxon>
    </lineage>
</organism>
<evidence type="ECO:0000313" key="3">
    <source>
        <dbReference type="Proteomes" id="UP000054477"/>
    </source>
</evidence>